<evidence type="ECO:0000256" key="3">
    <source>
        <dbReference type="ARBA" id="ARBA00022692"/>
    </source>
</evidence>
<evidence type="ECO:0000256" key="1">
    <source>
        <dbReference type="ARBA" id="ARBA00004141"/>
    </source>
</evidence>
<dbReference type="GO" id="GO:0015187">
    <property type="term" value="F:glycine transmembrane transporter activity"/>
    <property type="evidence" value="ECO:0007669"/>
    <property type="project" value="TreeGrafter"/>
</dbReference>
<dbReference type="OrthoDB" id="1924968at2759"/>
<evidence type="ECO:0000313" key="7">
    <source>
        <dbReference type="EMBL" id="CAD7623205.1"/>
    </source>
</evidence>
<dbReference type="InterPro" id="IPR018108">
    <property type="entry name" value="MCP_transmembrane"/>
</dbReference>
<evidence type="ECO:0000256" key="5">
    <source>
        <dbReference type="PROSITE-ProRule" id="PRU00282"/>
    </source>
</evidence>
<evidence type="ECO:0000256" key="2">
    <source>
        <dbReference type="ARBA" id="ARBA00006375"/>
    </source>
</evidence>
<evidence type="ECO:0000256" key="4">
    <source>
        <dbReference type="ARBA" id="ARBA00023136"/>
    </source>
</evidence>
<keyword evidence="6" id="KW-0813">Transport</keyword>
<dbReference type="EMBL" id="OC856104">
    <property type="protein sequence ID" value="CAD7623205.1"/>
    <property type="molecule type" value="Genomic_DNA"/>
</dbReference>
<dbReference type="AlphaFoldDB" id="A0A7R9KHH2"/>
<keyword evidence="8" id="KW-1185">Reference proteome</keyword>
<feature type="repeat" description="Solcar" evidence="5">
    <location>
        <begin position="29"/>
        <end position="113"/>
    </location>
</feature>
<reference evidence="7" key="1">
    <citation type="submission" date="2020-11" db="EMBL/GenBank/DDBJ databases">
        <authorList>
            <person name="Tran Van P."/>
        </authorList>
    </citation>
    <scope>NUCLEOTIDE SEQUENCE</scope>
</reference>
<keyword evidence="3 5" id="KW-0812">Transmembrane</keyword>
<accession>A0A7R9KHH2</accession>
<dbReference type="SUPFAM" id="SSF103506">
    <property type="entry name" value="Mitochondrial carrier"/>
    <property type="match status" value="1"/>
</dbReference>
<name>A0A7R9KHH2_9ACAR</name>
<dbReference type="PROSITE" id="PS50920">
    <property type="entry name" value="SOLCAR"/>
    <property type="match status" value="2"/>
</dbReference>
<evidence type="ECO:0000313" key="8">
    <source>
        <dbReference type="Proteomes" id="UP000759131"/>
    </source>
</evidence>
<dbReference type="PANTHER" id="PTHR46181">
    <property type="entry name" value="MITOCHONDRIAL GLYCINE TRANSPORTER"/>
    <property type="match status" value="1"/>
</dbReference>
<dbReference type="Pfam" id="PF00153">
    <property type="entry name" value="Mito_carr"/>
    <property type="match status" value="2"/>
</dbReference>
<dbReference type="PANTHER" id="PTHR46181:SF3">
    <property type="entry name" value="MITOCHONDRIAL GLYCINE TRANSPORTER"/>
    <property type="match status" value="1"/>
</dbReference>
<evidence type="ECO:0000256" key="6">
    <source>
        <dbReference type="RuleBase" id="RU000488"/>
    </source>
</evidence>
<comment type="similarity">
    <text evidence="2 6">Belongs to the mitochondrial carrier (TC 2.A.29) family.</text>
</comment>
<gene>
    <name evidence="7" type="ORF">OSB1V03_LOCUS3664</name>
</gene>
<dbReference type="GO" id="GO:0005739">
    <property type="term" value="C:mitochondrion"/>
    <property type="evidence" value="ECO:0007669"/>
    <property type="project" value="TreeGrafter"/>
</dbReference>
<feature type="repeat" description="Solcar" evidence="5">
    <location>
        <begin position="127"/>
        <end position="211"/>
    </location>
</feature>
<dbReference type="InterPro" id="IPR023395">
    <property type="entry name" value="MCP_dom_sf"/>
</dbReference>
<keyword evidence="4 5" id="KW-0472">Membrane</keyword>
<sequence length="212" mass="23531">MSSSFDSVLDVDFEDTLFADNSNGVQCQPSAVQALCFGVISRSFSGFILIPVTVIKTRYESGIFSYKTLRQALRHTYVSEGPRGLIAGLMPTLMRDAPFSGLYYMFYSQLRQMALRSSSTSPSNQSISPILTFTIGLNAGLLASIVTQPMDVVKTRMQLYPKQFSSLAITLAIIMKEKGLKGYFSGLLPRMIRRTLVASMSWTVYELLRSKA</sequence>
<organism evidence="7">
    <name type="scientific">Medioppia subpectinata</name>
    <dbReference type="NCBI Taxonomy" id="1979941"/>
    <lineage>
        <taxon>Eukaryota</taxon>
        <taxon>Metazoa</taxon>
        <taxon>Ecdysozoa</taxon>
        <taxon>Arthropoda</taxon>
        <taxon>Chelicerata</taxon>
        <taxon>Arachnida</taxon>
        <taxon>Acari</taxon>
        <taxon>Acariformes</taxon>
        <taxon>Sarcoptiformes</taxon>
        <taxon>Oribatida</taxon>
        <taxon>Brachypylina</taxon>
        <taxon>Oppioidea</taxon>
        <taxon>Oppiidae</taxon>
        <taxon>Medioppia</taxon>
    </lineage>
</organism>
<comment type="subcellular location">
    <subcellularLocation>
        <location evidence="1">Membrane</location>
        <topology evidence="1">Multi-pass membrane protein</topology>
    </subcellularLocation>
</comment>
<dbReference type="Gene3D" id="1.50.40.10">
    <property type="entry name" value="Mitochondrial carrier domain"/>
    <property type="match status" value="1"/>
</dbReference>
<proteinExistence type="inferred from homology"/>
<dbReference type="GO" id="GO:0016020">
    <property type="term" value="C:membrane"/>
    <property type="evidence" value="ECO:0007669"/>
    <property type="project" value="UniProtKB-SubCell"/>
</dbReference>
<dbReference type="Proteomes" id="UP000759131">
    <property type="component" value="Unassembled WGS sequence"/>
</dbReference>
<dbReference type="EMBL" id="CAJPIZ010001529">
    <property type="protein sequence ID" value="CAG2103635.1"/>
    <property type="molecule type" value="Genomic_DNA"/>
</dbReference>
<dbReference type="GO" id="GO:1904983">
    <property type="term" value="P:glycine import into mitochondrion"/>
    <property type="evidence" value="ECO:0007669"/>
    <property type="project" value="TreeGrafter"/>
</dbReference>
<protein>
    <submittedName>
        <fullName evidence="7">Uncharacterized protein</fullName>
    </submittedName>
</protein>